<dbReference type="Proteomes" id="UP000530564">
    <property type="component" value="Unassembled WGS sequence"/>
</dbReference>
<sequence>MTAVPLPEIGTPRTIARGRSAHDGYQRGWGLMHAGVAERVAHHPLYQAGLEASAHWSVMVEAKRMNLFLILTSFYAGLDGKDVIEFGSYRGGNALFMARVLWDVAPGAKVYACDTYAGMPATDAGRDLHGPGDFGDSSYDALVERRDALGLTNLVVVKGLFQDTFPAIARERPIFGLAHIDCDIYSGVKYAQDAVWPRMARGGYVVYDDADTPSCIGATEAVEELVIRRKLHSEQVWPHWVFRAGL</sequence>
<evidence type="ECO:0000313" key="2">
    <source>
        <dbReference type="Proteomes" id="UP000530564"/>
    </source>
</evidence>
<keyword evidence="1" id="KW-0489">Methyltransferase</keyword>
<dbReference type="RefSeq" id="WP_183776987.1">
    <property type="nucleotide sequence ID" value="NZ_JACIDK010000011.1"/>
</dbReference>
<comment type="caution">
    <text evidence="1">The sequence shown here is derived from an EMBL/GenBank/DDBJ whole genome shotgun (WGS) entry which is preliminary data.</text>
</comment>
<dbReference type="InterPro" id="IPR008884">
    <property type="entry name" value="TylF_MeTrfase"/>
</dbReference>
<evidence type="ECO:0000313" key="1">
    <source>
        <dbReference type="EMBL" id="MBB3893485.1"/>
    </source>
</evidence>
<organism evidence="1 2">
    <name type="scientific">Phenylobacterium haematophilum</name>
    <dbReference type="NCBI Taxonomy" id="98513"/>
    <lineage>
        <taxon>Bacteria</taxon>
        <taxon>Pseudomonadati</taxon>
        <taxon>Pseudomonadota</taxon>
        <taxon>Alphaproteobacteria</taxon>
        <taxon>Caulobacterales</taxon>
        <taxon>Caulobacteraceae</taxon>
        <taxon>Phenylobacterium</taxon>
    </lineage>
</organism>
<dbReference type="GO" id="GO:0008168">
    <property type="term" value="F:methyltransferase activity"/>
    <property type="evidence" value="ECO:0007669"/>
    <property type="project" value="UniProtKB-KW"/>
</dbReference>
<dbReference type="PANTHER" id="PTHR40036">
    <property type="entry name" value="MACROCIN O-METHYLTRANSFERASE"/>
    <property type="match status" value="1"/>
</dbReference>
<dbReference type="Pfam" id="PF05711">
    <property type="entry name" value="TylF"/>
    <property type="match status" value="1"/>
</dbReference>
<proteinExistence type="predicted"/>
<dbReference type="PANTHER" id="PTHR40036:SF1">
    <property type="entry name" value="MACROCIN O-METHYLTRANSFERASE"/>
    <property type="match status" value="1"/>
</dbReference>
<dbReference type="EMBL" id="JACIDK010000011">
    <property type="protein sequence ID" value="MBB3893485.1"/>
    <property type="molecule type" value="Genomic_DNA"/>
</dbReference>
<dbReference type="AlphaFoldDB" id="A0A840A3C5"/>
<reference evidence="1 2" key="1">
    <citation type="submission" date="2020-08" db="EMBL/GenBank/DDBJ databases">
        <title>Genomic Encyclopedia of Type Strains, Phase IV (KMG-IV): sequencing the most valuable type-strain genomes for metagenomic binning, comparative biology and taxonomic classification.</title>
        <authorList>
            <person name="Goeker M."/>
        </authorList>
    </citation>
    <scope>NUCLEOTIDE SEQUENCE [LARGE SCALE GENOMIC DNA]</scope>
    <source>
        <strain evidence="1 2">DSM 21793</strain>
    </source>
</reference>
<keyword evidence="1" id="KW-0808">Transferase</keyword>
<gene>
    <name evidence="1" type="ORF">GGQ61_004229</name>
</gene>
<dbReference type="InterPro" id="IPR029063">
    <property type="entry name" value="SAM-dependent_MTases_sf"/>
</dbReference>
<accession>A0A840A3C5</accession>
<keyword evidence="2" id="KW-1185">Reference proteome</keyword>
<dbReference type="Gene3D" id="3.40.50.150">
    <property type="entry name" value="Vaccinia Virus protein VP39"/>
    <property type="match status" value="1"/>
</dbReference>
<dbReference type="SUPFAM" id="SSF53335">
    <property type="entry name" value="S-adenosyl-L-methionine-dependent methyltransferases"/>
    <property type="match status" value="1"/>
</dbReference>
<protein>
    <submittedName>
        <fullName evidence="1">Putative O-methyltransferase YrrM</fullName>
    </submittedName>
</protein>
<name>A0A840A3C5_9CAUL</name>
<dbReference type="GO" id="GO:0032259">
    <property type="term" value="P:methylation"/>
    <property type="evidence" value="ECO:0007669"/>
    <property type="project" value="UniProtKB-KW"/>
</dbReference>